<sequence>MGRDDIISRCDVEDMIAQGNIITIYNGKVIKMNKWIERHPGGDLLVRHFIGRDSSLEIEVHHSDETMKFMEKFVIGRVQLPWDSFVPPIQGGVFRTKEQQLAESQFDEGVSLTPPDAEVCSSGCDKTSKVPSLKEAVESTQPKTYNEARDKFVEEIESEELKRDLERYPSLDHETQDFVISEFRALHQKMKDLNMFQCNYWGYFREFCRISLLTSISFYLLSKKWYFWSSVFLGLAWHQLTFIAHDCGHQELTHNYQVDNIVGILVANFLGGLSLGWWKNNHNIHHVVTNDPVHDPDIQHLPFFSVSTKLFTDVYSSYYQKIIAYDAFAKFLIRFQNYTYYPILCFGRFNLYRLSWDYLLRGKGPKKGESAWFRYFEIVALLAWFYWYAIILVGRYVDGGWNKFMYVMISHFCTMPVHAQITLSHFAMSTADIGMAECFPQRQLRTTMDVDCPWYFDYVHGGLQFQAIHHLFPRMPRHNYRQAQPYIIEYCKKTGLEYVIYGFTKGSGVVISRLEEIANQAKILAHVTSHLQEEAFEHIAGQIDQEKKNEELAAAVEKKRIEQRNLEAANRANAAAVGM</sequence>
<evidence type="ECO:0000256" key="3">
    <source>
        <dbReference type="ARBA" id="ARBA00004760"/>
    </source>
</evidence>
<dbReference type="InterPro" id="IPR012171">
    <property type="entry name" value="Fatty_acid_desaturase"/>
</dbReference>
<evidence type="ECO:0000256" key="1">
    <source>
        <dbReference type="ARBA" id="ARBA00002593"/>
    </source>
</evidence>
<keyword evidence="10" id="KW-0479">Metal-binding</keyword>
<dbReference type="Gene3D" id="3.10.120.10">
    <property type="entry name" value="Cytochrome b5-like heme/steroid binding domain"/>
    <property type="match status" value="1"/>
</dbReference>
<comment type="similarity">
    <text evidence="5">Belongs to the fatty acid desaturase type 1 family.</text>
</comment>
<dbReference type="Pfam" id="PF00487">
    <property type="entry name" value="FA_desaturase"/>
    <property type="match status" value="1"/>
</dbReference>
<dbReference type="EC" id="1.14.19.18" evidence="6"/>
<organism evidence="20 21">
    <name type="scientific">Geotrichum candidum</name>
    <name type="common">Oospora lactis</name>
    <name type="synonym">Dipodascus geotrichum</name>
    <dbReference type="NCBI Taxonomy" id="1173061"/>
    <lineage>
        <taxon>Eukaryota</taxon>
        <taxon>Fungi</taxon>
        <taxon>Dikarya</taxon>
        <taxon>Ascomycota</taxon>
        <taxon>Saccharomycotina</taxon>
        <taxon>Dipodascomycetes</taxon>
        <taxon>Dipodascales</taxon>
        <taxon>Dipodascaceae</taxon>
        <taxon>Geotrichum</taxon>
    </lineage>
</organism>
<dbReference type="SMART" id="SM01117">
    <property type="entry name" value="Cyt-b5"/>
    <property type="match status" value="1"/>
</dbReference>
<keyword evidence="16 18" id="KW-0472">Membrane</keyword>
<evidence type="ECO:0000256" key="15">
    <source>
        <dbReference type="ARBA" id="ARBA00023098"/>
    </source>
</evidence>
<evidence type="ECO:0000256" key="7">
    <source>
        <dbReference type="ARBA" id="ARBA00016939"/>
    </source>
</evidence>
<dbReference type="PANTHER" id="PTHR19353">
    <property type="entry name" value="FATTY ACID DESATURASE 2"/>
    <property type="match status" value="1"/>
</dbReference>
<dbReference type="Pfam" id="PF00173">
    <property type="entry name" value="Cyt-b5"/>
    <property type="match status" value="1"/>
</dbReference>
<keyword evidence="9 18" id="KW-0812">Transmembrane</keyword>
<dbReference type="InterPro" id="IPR001199">
    <property type="entry name" value="Cyt_B5-like_heme/steroid-bd"/>
</dbReference>
<evidence type="ECO:0000256" key="16">
    <source>
        <dbReference type="ARBA" id="ARBA00023136"/>
    </source>
</evidence>
<dbReference type="GO" id="GO:0016020">
    <property type="term" value="C:membrane"/>
    <property type="evidence" value="ECO:0007669"/>
    <property type="project" value="UniProtKB-SubCell"/>
</dbReference>
<evidence type="ECO:0000256" key="14">
    <source>
        <dbReference type="ARBA" id="ARBA00023004"/>
    </source>
</evidence>
<dbReference type="InterPro" id="IPR005804">
    <property type="entry name" value="FA_desaturase_dom"/>
</dbReference>
<reference evidence="20" key="1">
    <citation type="submission" date="2014-03" db="EMBL/GenBank/DDBJ databases">
        <authorList>
            <person name="Casaregola S."/>
        </authorList>
    </citation>
    <scope>NUCLEOTIDE SEQUENCE [LARGE SCALE GENOMIC DNA]</scope>
    <source>
        <strain evidence="20">CLIB 918</strain>
    </source>
</reference>
<evidence type="ECO:0000256" key="4">
    <source>
        <dbReference type="ARBA" id="ARBA00004991"/>
    </source>
</evidence>
<evidence type="ECO:0000256" key="11">
    <source>
        <dbReference type="ARBA" id="ARBA00022919"/>
    </source>
</evidence>
<comment type="pathway">
    <text evidence="3">Lipid metabolism; sphingolipid metabolism.</text>
</comment>
<comment type="caution">
    <text evidence="20">The sequence shown here is derived from an EMBL/GenBank/DDBJ whole genome shotgun (WGS) entry which is preliminary data.</text>
</comment>
<evidence type="ECO:0000256" key="18">
    <source>
        <dbReference type="SAM" id="Phobius"/>
    </source>
</evidence>
<evidence type="ECO:0000313" key="21">
    <source>
        <dbReference type="Proteomes" id="UP000242525"/>
    </source>
</evidence>
<evidence type="ECO:0000256" key="12">
    <source>
        <dbReference type="ARBA" id="ARBA00022989"/>
    </source>
</evidence>
<dbReference type="GO" id="GO:0046872">
    <property type="term" value="F:metal ion binding"/>
    <property type="evidence" value="ECO:0007669"/>
    <property type="project" value="UniProtKB-KW"/>
</dbReference>
<evidence type="ECO:0000259" key="19">
    <source>
        <dbReference type="PROSITE" id="PS50255"/>
    </source>
</evidence>
<dbReference type="PANTHER" id="PTHR19353:SF30">
    <property type="entry name" value="DELTA 8-(E)-SPHINGOLIPID DESATURASE"/>
    <property type="match status" value="1"/>
</dbReference>
<accession>A0A0J9XF15</accession>
<dbReference type="OrthoDB" id="260091at2759"/>
<dbReference type="SUPFAM" id="SSF55856">
    <property type="entry name" value="Cytochrome b5-like heme/steroid binding domain"/>
    <property type="match status" value="1"/>
</dbReference>
<keyword evidence="11" id="KW-0746">Sphingolipid metabolism</keyword>
<gene>
    <name evidence="20" type="ORF">BN980_GECA13s03475g</name>
</gene>
<comment type="function">
    <text evidence="1">Delta(8)-fatty-acid desaturase which introduces a double bond at the 8-position in the long-chain base (LCB) of ceramides. Required for the formation of the di-unsaturated sphingoid base (E,E)-sphinga-4,8-dienine during glucosylceramide (GluCer) biosynthesis.</text>
</comment>
<evidence type="ECO:0000256" key="8">
    <source>
        <dbReference type="ARBA" id="ARBA00022617"/>
    </source>
</evidence>
<dbReference type="Proteomes" id="UP000242525">
    <property type="component" value="Unassembled WGS sequence"/>
</dbReference>
<dbReference type="UniPathway" id="UPA00222"/>
<dbReference type="InterPro" id="IPR036400">
    <property type="entry name" value="Cyt_B5-like_heme/steroid_sf"/>
</dbReference>
<evidence type="ECO:0000256" key="6">
    <source>
        <dbReference type="ARBA" id="ARBA00012019"/>
    </source>
</evidence>
<keyword evidence="15" id="KW-0443">Lipid metabolism</keyword>
<dbReference type="GO" id="GO:0006665">
    <property type="term" value="P:sphingolipid metabolic process"/>
    <property type="evidence" value="ECO:0007669"/>
    <property type="project" value="UniProtKB-UniPathway"/>
</dbReference>
<keyword evidence="14" id="KW-0408">Iron</keyword>
<keyword evidence="8" id="KW-0349">Heme</keyword>
<feature type="transmembrane region" description="Helical" evidence="18">
    <location>
        <begin position="375"/>
        <end position="397"/>
    </location>
</feature>
<dbReference type="AlphaFoldDB" id="A0A0J9XF15"/>
<dbReference type="EMBL" id="CCBN010000013">
    <property type="protein sequence ID" value="CDO56129.1"/>
    <property type="molecule type" value="Genomic_DNA"/>
</dbReference>
<keyword evidence="13" id="KW-0560">Oxidoreductase</keyword>
<dbReference type="PROSITE" id="PS50255">
    <property type="entry name" value="CYTOCHROME_B5_2"/>
    <property type="match status" value="1"/>
</dbReference>
<evidence type="ECO:0000256" key="17">
    <source>
        <dbReference type="ARBA" id="ARBA00047420"/>
    </source>
</evidence>
<evidence type="ECO:0000256" key="10">
    <source>
        <dbReference type="ARBA" id="ARBA00022723"/>
    </source>
</evidence>
<evidence type="ECO:0000256" key="9">
    <source>
        <dbReference type="ARBA" id="ARBA00022692"/>
    </source>
</evidence>
<name>A0A0J9XF15_GEOCN</name>
<evidence type="ECO:0000313" key="20">
    <source>
        <dbReference type="EMBL" id="CDO56129.1"/>
    </source>
</evidence>
<dbReference type="STRING" id="1173061.A0A0J9XF15"/>
<comment type="catalytic activity">
    <reaction evidence="17">
        <text>an N-acylsphing-4-enine + 2 Fe(II)-[cytochrome b5] + O2 + 2 H(+) = a (4E,8E)-4-sphinga-4,8-dienine ceramide + 2 Fe(III)-[cytochrome b5] + 2 H2O</text>
        <dbReference type="Rhea" id="RHEA:46280"/>
        <dbReference type="Rhea" id="RHEA-COMP:10438"/>
        <dbReference type="Rhea" id="RHEA-COMP:10439"/>
        <dbReference type="ChEBI" id="CHEBI:15377"/>
        <dbReference type="ChEBI" id="CHEBI:15378"/>
        <dbReference type="ChEBI" id="CHEBI:15379"/>
        <dbReference type="ChEBI" id="CHEBI:29033"/>
        <dbReference type="ChEBI" id="CHEBI:29034"/>
        <dbReference type="ChEBI" id="CHEBI:52639"/>
        <dbReference type="ChEBI" id="CHEBI:85953"/>
        <dbReference type="EC" id="1.14.19.18"/>
    </reaction>
</comment>
<evidence type="ECO:0000256" key="5">
    <source>
        <dbReference type="ARBA" id="ARBA00009295"/>
    </source>
</evidence>
<protein>
    <recommendedName>
        <fullName evidence="7">Delta 8-(E)-sphingolipid desaturase</fullName>
        <ecNumber evidence="6">1.14.19.18</ecNumber>
    </recommendedName>
</protein>
<feature type="domain" description="Cytochrome b5 heme-binding" evidence="19">
    <location>
        <begin position="4"/>
        <end position="79"/>
    </location>
</feature>
<evidence type="ECO:0000256" key="13">
    <source>
        <dbReference type="ARBA" id="ARBA00023002"/>
    </source>
</evidence>
<dbReference type="CDD" id="cd03506">
    <property type="entry name" value="Delta6-FADS-like"/>
    <property type="match status" value="1"/>
</dbReference>
<proteinExistence type="inferred from homology"/>
<keyword evidence="21" id="KW-1185">Reference proteome</keyword>
<comment type="subcellular location">
    <subcellularLocation>
        <location evidence="2">Membrane</location>
        <topology evidence="2">Multi-pass membrane protein</topology>
    </subcellularLocation>
</comment>
<keyword evidence="12 18" id="KW-1133">Transmembrane helix</keyword>
<dbReference type="GO" id="GO:0016717">
    <property type="term" value="F:oxidoreductase activity, acting on paired donors, with oxidation of a pair of donors resulting in the reduction of molecular oxygen to two molecules of water"/>
    <property type="evidence" value="ECO:0007669"/>
    <property type="project" value="TreeGrafter"/>
</dbReference>
<dbReference type="PIRSF" id="PIRSF015921">
    <property type="entry name" value="FA_sphinglp_des"/>
    <property type="match status" value="1"/>
</dbReference>
<evidence type="ECO:0000256" key="2">
    <source>
        <dbReference type="ARBA" id="ARBA00004141"/>
    </source>
</evidence>
<comment type="pathway">
    <text evidence="4">Sphingolipid metabolism.</text>
</comment>